<dbReference type="PROSITE" id="PS50005">
    <property type="entry name" value="TPR"/>
    <property type="match status" value="4"/>
</dbReference>
<dbReference type="SMART" id="SM00028">
    <property type="entry name" value="TPR"/>
    <property type="match status" value="5"/>
</dbReference>
<name>A0A2X0QDH7_BROTH</name>
<evidence type="ECO:0000313" key="5">
    <source>
        <dbReference type="Proteomes" id="UP000270190"/>
    </source>
</evidence>
<organism evidence="4 5">
    <name type="scientific">Brochothrix thermosphacta</name>
    <name type="common">Microbacterium thermosphactum</name>
    <dbReference type="NCBI Taxonomy" id="2756"/>
    <lineage>
        <taxon>Bacteria</taxon>
        <taxon>Bacillati</taxon>
        <taxon>Bacillota</taxon>
        <taxon>Bacilli</taxon>
        <taxon>Bacillales</taxon>
        <taxon>Listeriaceae</taxon>
        <taxon>Brochothrix</taxon>
    </lineage>
</organism>
<dbReference type="Pfam" id="PF13432">
    <property type="entry name" value="TPR_16"/>
    <property type="match status" value="1"/>
</dbReference>
<dbReference type="RefSeq" id="WP_029091219.1">
    <property type="nucleotide sequence ID" value="NZ_CBCPIX010000004.1"/>
</dbReference>
<dbReference type="PANTHER" id="PTHR44943:SF8">
    <property type="entry name" value="TPR REPEAT-CONTAINING PROTEIN MJ0263"/>
    <property type="match status" value="1"/>
</dbReference>
<dbReference type="InterPro" id="IPR019734">
    <property type="entry name" value="TPR_rpt"/>
</dbReference>
<dbReference type="PANTHER" id="PTHR44943">
    <property type="entry name" value="CELLULOSE SYNTHASE OPERON PROTEIN C"/>
    <property type="match status" value="1"/>
</dbReference>
<feature type="repeat" description="TPR" evidence="3">
    <location>
        <begin position="103"/>
        <end position="136"/>
    </location>
</feature>
<dbReference type="Proteomes" id="UP000270190">
    <property type="component" value="Unassembled WGS sequence"/>
</dbReference>
<dbReference type="Pfam" id="PF13414">
    <property type="entry name" value="TPR_11"/>
    <property type="match status" value="1"/>
</dbReference>
<protein>
    <submittedName>
        <fullName evidence="4">Putative tetratricopeptide repeat family protein (YrrB)</fullName>
    </submittedName>
</protein>
<accession>A0A2X0QDH7</accession>
<evidence type="ECO:0000256" key="3">
    <source>
        <dbReference type="PROSITE-ProRule" id="PRU00339"/>
    </source>
</evidence>
<dbReference type="Gene3D" id="1.25.40.10">
    <property type="entry name" value="Tetratricopeptide repeat domain"/>
    <property type="match status" value="2"/>
</dbReference>
<evidence type="ECO:0000256" key="2">
    <source>
        <dbReference type="ARBA" id="ARBA00022803"/>
    </source>
</evidence>
<evidence type="ECO:0000256" key="1">
    <source>
        <dbReference type="ARBA" id="ARBA00022737"/>
    </source>
</evidence>
<dbReference type="AlphaFoldDB" id="A0A2X0QDH7"/>
<feature type="repeat" description="TPR" evidence="3">
    <location>
        <begin position="35"/>
        <end position="68"/>
    </location>
</feature>
<proteinExistence type="predicted"/>
<dbReference type="SUPFAM" id="SSF48452">
    <property type="entry name" value="TPR-like"/>
    <property type="match status" value="1"/>
</dbReference>
<dbReference type="PROSITE" id="PS50293">
    <property type="entry name" value="TPR_REGION"/>
    <property type="match status" value="1"/>
</dbReference>
<dbReference type="InterPro" id="IPR011990">
    <property type="entry name" value="TPR-like_helical_dom_sf"/>
</dbReference>
<feature type="repeat" description="TPR" evidence="3">
    <location>
        <begin position="137"/>
        <end position="170"/>
    </location>
</feature>
<keyword evidence="1" id="KW-0677">Repeat</keyword>
<sequence>MTDLNAQALEHMQKGEVEEAVKVLTEQIEKVPTDVVAYINFGNVLLSMGDVERAARFYDRAIEIDSNVPTVYYSYGNLYYQAQEYTKAAQKFQMALEKGLDEADVYFMLGISLLNQGEAKLAMPYLLTATEKNPDDIEAWFQYALVLAQLSLFDEAINAFNQVLAMDDTHADALYYLGTARLMNGEDSTIIKPLFEKVVTLQPEHEMALSALDAITAYEK</sequence>
<evidence type="ECO:0000313" key="4">
    <source>
        <dbReference type="EMBL" id="SPP26706.1"/>
    </source>
</evidence>
<keyword evidence="2 3" id="KW-0802">TPR repeat</keyword>
<gene>
    <name evidence="4" type="ORF">BTBSAS_110055</name>
</gene>
<dbReference type="OrthoDB" id="9769030at2"/>
<dbReference type="EMBL" id="OUNC01000003">
    <property type="protein sequence ID" value="SPP26706.1"/>
    <property type="molecule type" value="Genomic_DNA"/>
</dbReference>
<dbReference type="InterPro" id="IPR051685">
    <property type="entry name" value="Ycf3/AcsC/BcsC/TPR_MFPF"/>
</dbReference>
<reference evidence="5" key="1">
    <citation type="submission" date="2018-04" db="EMBL/GenBank/DDBJ databases">
        <authorList>
            <person name="Illikoud N."/>
        </authorList>
    </citation>
    <scope>NUCLEOTIDE SEQUENCE [LARGE SCALE GENOMIC DNA]</scope>
</reference>
<feature type="repeat" description="TPR" evidence="3">
    <location>
        <begin position="69"/>
        <end position="102"/>
    </location>
</feature>